<dbReference type="SUPFAM" id="SSF55486">
    <property type="entry name" value="Metalloproteases ('zincins'), catalytic domain"/>
    <property type="match status" value="1"/>
</dbReference>
<feature type="binding site" evidence="2">
    <location>
        <position position="123"/>
    </location>
    <ligand>
        <name>Zn(2+)</name>
        <dbReference type="ChEBI" id="CHEBI:29105"/>
        <note>catalytic</note>
    </ligand>
</feature>
<evidence type="ECO:0000259" key="3">
    <source>
        <dbReference type="PROSITE" id="PS50215"/>
    </source>
</evidence>
<organism evidence="4">
    <name type="scientific">Xenopus tropicalis</name>
    <name type="common">Western clawed frog</name>
    <name type="synonym">Silurana tropicalis</name>
    <dbReference type="NCBI Taxonomy" id="8364"/>
    <lineage>
        <taxon>Eukaryota</taxon>
        <taxon>Metazoa</taxon>
        <taxon>Chordata</taxon>
        <taxon>Craniata</taxon>
        <taxon>Vertebrata</taxon>
        <taxon>Euteleostomi</taxon>
        <taxon>Amphibia</taxon>
        <taxon>Batrachia</taxon>
        <taxon>Anura</taxon>
        <taxon>Pipoidea</taxon>
        <taxon>Pipidae</taxon>
        <taxon>Xenopodinae</taxon>
        <taxon>Xenopus</taxon>
        <taxon>Silurana</taxon>
    </lineage>
</organism>
<dbReference type="InParanoid" id="F7A6U7"/>
<dbReference type="HOGENOM" id="CLU_749170_0_0_1"/>
<evidence type="ECO:0000256" key="1">
    <source>
        <dbReference type="ARBA" id="ARBA00023157"/>
    </source>
</evidence>
<name>F7A6U7_XENTR</name>
<dbReference type="FunFam" id="3.40.390.10:FF:000002">
    <property type="entry name" value="Disintegrin and metalloproteinase domain-containing protein 22"/>
    <property type="match status" value="1"/>
</dbReference>
<dbReference type="Ensembl" id="ENSXETT00000027859">
    <property type="protein sequence ID" value="ENSXETP00000027859"/>
    <property type="gene ID" value="ENSXETG00000012742"/>
</dbReference>
<dbReference type="Pfam" id="PF01421">
    <property type="entry name" value="Reprolysin"/>
    <property type="match status" value="1"/>
</dbReference>
<dbReference type="AlphaFoldDB" id="F7A6U7"/>
<comment type="caution">
    <text evidence="2">Lacks conserved residue(s) required for the propagation of feature annotation.</text>
</comment>
<dbReference type="GO" id="GO:0006508">
    <property type="term" value="P:proteolysis"/>
    <property type="evidence" value="ECO:0007669"/>
    <property type="project" value="InterPro"/>
</dbReference>
<keyword evidence="1" id="KW-1015">Disulfide bond</keyword>
<keyword evidence="2" id="KW-0862">Zinc</keyword>
<dbReference type="GO" id="GO:0004222">
    <property type="term" value="F:metalloendopeptidase activity"/>
    <property type="evidence" value="ECO:0007669"/>
    <property type="project" value="InterPro"/>
</dbReference>
<feature type="domain" description="Peptidase M12B" evidence="3">
    <location>
        <begin position="8"/>
        <end position="178"/>
    </location>
</feature>
<dbReference type="InterPro" id="IPR034027">
    <property type="entry name" value="Reprolysin_adamalysin"/>
</dbReference>
<protein>
    <recommendedName>
        <fullName evidence="3">Peptidase M12B domain-containing protein</fullName>
    </recommendedName>
</protein>
<sequence length="213" mass="24337">YSLFWPLKRIDVFISLCHGIFLDIDFQIFLVGIEIWSEENKVNISDAADSSLLRFLEWREQVLLPRMHHDNVQLISGVRFKNHILGEAFLAQMCSESHSGGVIRDTGISPKELAKYIAHEIGHNLGMKHDTENCYCPVGPGSCPAPRYDIHPVFSECSRHSLTRFLEEKNITCLMNPPHTYIVSTTEGGVLRATFYIFTYHMCNSDTIAMWCL</sequence>
<feature type="binding site" evidence="2">
    <location>
        <position position="119"/>
    </location>
    <ligand>
        <name>Zn(2+)</name>
        <dbReference type="ChEBI" id="CHEBI:29105"/>
        <note>catalytic</note>
    </ligand>
</feature>
<reference evidence="4" key="1">
    <citation type="journal article" date="2010" name="Science">
        <title>The genome of the Western clawed frog Xenopus tropicalis.</title>
        <authorList>
            <person name="Hellsten U."/>
            <person name="Harland R.M."/>
            <person name="Gilchrist M.J."/>
            <person name="Hendrix D."/>
            <person name="Jurka J."/>
            <person name="Kapitonov V."/>
            <person name="Ovcharenko I."/>
            <person name="Putnam N.H."/>
            <person name="Shu S."/>
            <person name="Taher L."/>
            <person name="Blitz I.L."/>
            <person name="Blumberg B."/>
            <person name="Dichmann D.S."/>
            <person name="Dubchak I."/>
            <person name="Amaya E."/>
            <person name="Detter J.C."/>
            <person name="Fletcher R."/>
            <person name="Gerhard D.S."/>
            <person name="Goodstein D."/>
            <person name="Graves T."/>
            <person name="Grigoriev I.V."/>
            <person name="Grimwood J."/>
            <person name="Kawashima T."/>
            <person name="Lindquist E."/>
            <person name="Lucas S.M."/>
            <person name="Mead P.E."/>
            <person name="Mitros T."/>
            <person name="Ogino H."/>
            <person name="Ohta Y."/>
            <person name="Poliakov A.V."/>
            <person name="Pollet N."/>
            <person name="Robert J."/>
            <person name="Salamov A."/>
            <person name="Sater A.K."/>
            <person name="Schmutz J."/>
            <person name="Terry A."/>
            <person name="Vize P.D."/>
            <person name="Warren W.C."/>
            <person name="Wells D."/>
            <person name="Wills A."/>
            <person name="Wilson R.K."/>
            <person name="Zimmerman L.B."/>
            <person name="Zorn A.M."/>
            <person name="Grainger R."/>
            <person name="Grammer T."/>
            <person name="Khokha M.K."/>
            <person name="Richardson P.M."/>
            <person name="Rokhsar D.S."/>
        </authorList>
    </citation>
    <scope>NUCLEOTIDE SEQUENCE [LARGE SCALE GENOMIC DNA]</scope>
    <source>
        <strain evidence="4">Nigerian</strain>
    </source>
</reference>
<dbReference type="PANTHER" id="PTHR11905">
    <property type="entry name" value="ADAM A DISINTEGRIN AND METALLOPROTEASE DOMAIN"/>
    <property type="match status" value="1"/>
</dbReference>
<dbReference type="PANTHER" id="PTHR11905:SF258">
    <property type="entry name" value="PEPTIDASE M12B DOMAIN-CONTAINING PROTEIN"/>
    <property type="match status" value="1"/>
</dbReference>
<feature type="binding site" evidence="2">
    <location>
        <position position="129"/>
    </location>
    <ligand>
        <name>Zn(2+)</name>
        <dbReference type="ChEBI" id="CHEBI:29105"/>
        <note>catalytic</note>
    </ligand>
</feature>
<evidence type="ECO:0000256" key="2">
    <source>
        <dbReference type="PROSITE-ProRule" id="PRU00276"/>
    </source>
</evidence>
<dbReference type="eggNOG" id="KOG3607">
    <property type="taxonomic scope" value="Eukaryota"/>
</dbReference>
<dbReference type="CDD" id="cd04269">
    <property type="entry name" value="ZnMc_adamalysin_II_like"/>
    <property type="match status" value="1"/>
</dbReference>
<dbReference type="PROSITE" id="PS50215">
    <property type="entry name" value="ADAM_MEPRO"/>
    <property type="match status" value="1"/>
</dbReference>
<dbReference type="GeneTree" id="ENSGT00940000158585"/>
<dbReference type="Bgee" id="ENSXETG00000012742">
    <property type="expression patterns" value="Expressed in egg cell and 1 other cell type or tissue"/>
</dbReference>
<feature type="active site" evidence="2">
    <location>
        <position position="120"/>
    </location>
</feature>
<proteinExistence type="predicted"/>
<accession>F7A6U7</accession>
<keyword evidence="2" id="KW-0479">Metal-binding</keyword>
<dbReference type="InterPro" id="IPR024079">
    <property type="entry name" value="MetalloPept_cat_dom_sf"/>
</dbReference>
<dbReference type="GO" id="GO:0046872">
    <property type="term" value="F:metal ion binding"/>
    <property type="evidence" value="ECO:0007669"/>
    <property type="project" value="UniProtKB-KW"/>
</dbReference>
<dbReference type="InterPro" id="IPR001590">
    <property type="entry name" value="Peptidase_M12B"/>
</dbReference>
<dbReference type="Gene3D" id="3.40.390.10">
    <property type="entry name" value="Collagenase (Catalytic Domain)"/>
    <property type="match status" value="1"/>
</dbReference>
<reference evidence="4" key="2">
    <citation type="submission" date="2011-06" db="UniProtKB">
        <authorList>
            <consortium name="Ensembl"/>
        </authorList>
    </citation>
    <scope>IDENTIFICATION</scope>
</reference>
<evidence type="ECO:0000313" key="4">
    <source>
        <dbReference type="Ensembl" id="ENSXETP00000027859"/>
    </source>
</evidence>